<dbReference type="InterPro" id="IPR051450">
    <property type="entry name" value="Gfo/Idh/MocA_Oxidoreductases"/>
</dbReference>
<evidence type="ECO:0000313" key="3">
    <source>
        <dbReference type="EMBL" id="EKF86034.1"/>
    </source>
</evidence>
<dbReference type="SUPFAM" id="SSF51735">
    <property type="entry name" value="NAD(P)-binding Rossmann-fold domains"/>
    <property type="match status" value="1"/>
</dbReference>
<protein>
    <submittedName>
        <fullName evidence="3">Oxidoreductase domain-containing protein</fullName>
    </submittedName>
</protein>
<dbReference type="Pfam" id="PF22725">
    <property type="entry name" value="GFO_IDH_MocA_C3"/>
    <property type="match status" value="1"/>
</dbReference>
<sequence>MDTIIIVGCGSIGQRHAMNAKQIGIENIILCDINLQRLKEFATELGTTYYYSSYADAFRKHPETEAAVISTPSGIHIQPATFFAEKGIPIFIEKPLSNNLDNVDNLMEIIAENDLVTMMGQSYRFHEGFLQLKELLDRDVIGKIFHVNYFGGHYLPDWHPDQDYRKEYAAQKRLGGGVLLTSASHGFDTINWLFGEIDQITGWKTRQSNLEIDVEDSIFCLIKTRKDIIVQYQSDFIQRENKHQMIVFGEKGHISADFVKNEIEIGVMGENLERIYYDFDPNKRYVDELIYFTNIIKKKLTKQELDLSVGKKILEMIKNPNIKFI</sequence>
<reference evidence="3 4" key="1">
    <citation type="journal article" date="2012" name="J. Bacteriol.">
        <title>Draft genome sequence of Methanobacterium formicicum DSM 3637, an archaebacterium isolated from the methane producer amoeba Pelomyxa palustris.</title>
        <authorList>
            <person name="Gutierrez G."/>
        </authorList>
    </citation>
    <scope>NUCLEOTIDE SEQUENCE [LARGE SCALE GENOMIC DNA]</scope>
    <source>
        <strain evidence="4">DSM 3637 / PP1</strain>
    </source>
</reference>
<dbReference type="PANTHER" id="PTHR43377:SF1">
    <property type="entry name" value="BILIVERDIN REDUCTASE A"/>
    <property type="match status" value="1"/>
</dbReference>
<name>K2RCJ8_METFP</name>
<dbReference type="InterPro" id="IPR000683">
    <property type="entry name" value="Gfo/Idh/MocA-like_OxRdtase_N"/>
</dbReference>
<feature type="domain" description="Gfo/Idh/MocA-like oxidoreductase N-terminal" evidence="1">
    <location>
        <begin position="4"/>
        <end position="120"/>
    </location>
</feature>
<dbReference type="InterPro" id="IPR055170">
    <property type="entry name" value="GFO_IDH_MocA-like_dom"/>
</dbReference>
<proteinExistence type="predicted"/>
<feature type="domain" description="GFO/IDH/MocA-like oxidoreductase" evidence="2">
    <location>
        <begin position="129"/>
        <end position="254"/>
    </location>
</feature>
<evidence type="ECO:0000259" key="1">
    <source>
        <dbReference type="Pfam" id="PF01408"/>
    </source>
</evidence>
<dbReference type="Pfam" id="PF01408">
    <property type="entry name" value="GFO_IDH_MocA"/>
    <property type="match status" value="1"/>
</dbReference>
<gene>
    <name evidence="3" type="ORF">A994_06091</name>
</gene>
<dbReference type="EMBL" id="AMPO01000004">
    <property type="protein sequence ID" value="EKF86034.1"/>
    <property type="molecule type" value="Genomic_DNA"/>
</dbReference>
<dbReference type="RefSeq" id="WP_004030490.1">
    <property type="nucleotide sequence ID" value="NZ_AMPO01000004.1"/>
</dbReference>
<dbReference type="GO" id="GO:0000166">
    <property type="term" value="F:nucleotide binding"/>
    <property type="evidence" value="ECO:0007669"/>
    <property type="project" value="InterPro"/>
</dbReference>
<dbReference type="PANTHER" id="PTHR43377">
    <property type="entry name" value="BILIVERDIN REDUCTASE A"/>
    <property type="match status" value="1"/>
</dbReference>
<dbReference type="InterPro" id="IPR036291">
    <property type="entry name" value="NAD(P)-bd_dom_sf"/>
</dbReference>
<comment type="caution">
    <text evidence="3">The sequence shown here is derived from an EMBL/GenBank/DDBJ whole genome shotgun (WGS) entry which is preliminary data.</text>
</comment>
<dbReference type="AlphaFoldDB" id="K2RCJ8"/>
<dbReference type="Gene3D" id="3.40.50.720">
    <property type="entry name" value="NAD(P)-binding Rossmann-like Domain"/>
    <property type="match status" value="1"/>
</dbReference>
<dbReference type="Gene3D" id="3.30.360.10">
    <property type="entry name" value="Dihydrodipicolinate Reductase, domain 2"/>
    <property type="match status" value="1"/>
</dbReference>
<dbReference type="OrthoDB" id="282474at2157"/>
<evidence type="ECO:0000313" key="4">
    <source>
        <dbReference type="Proteomes" id="UP000007360"/>
    </source>
</evidence>
<accession>K2RCJ8</accession>
<dbReference type="Proteomes" id="UP000007360">
    <property type="component" value="Unassembled WGS sequence"/>
</dbReference>
<dbReference type="PATRIC" id="fig|1204725.3.peg.1224"/>
<evidence type="ECO:0000259" key="2">
    <source>
        <dbReference type="Pfam" id="PF22725"/>
    </source>
</evidence>
<organism evidence="3 4">
    <name type="scientific">Methanobacterium formicicum (strain DSM 3637 / PP1)</name>
    <dbReference type="NCBI Taxonomy" id="1204725"/>
    <lineage>
        <taxon>Archaea</taxon>
        <taxon>Methanobacteriati</taxon>
        <taxon>Methanobacteriota</taxon>
        <taxon>Methanomada group</taxon>
        <taxon>Methanobacteria</taxon>
        <taxon>Methanobacteriales</taxon>
        <taxon>Methanobacteriaceae</taxon>
        <taxon>Methanobacterium</taxon>
    </lineage>
</organism>
<keyword evidence="4" id="KW-1185">Reference proteome</keyword>
<dbReference type="SUPFAM" id="SSF55347">
    <property type="entry name" value="Glyceraldehyde-3-phosphate dehydrogenase-like, C-terminal domain"/>
    <property type="match status" value="1"/>
</dbReference>